<sequence length="388" mass="43188">MTTHHIKYLFSAFLIIVFISFRLPVSAQLSAAVKYKLNLQHDTSAHNIIDESYPISLAAGPILNKPVTDKTDVGFETELESQLDTHAGRKKLLTYLKDLSVTNTNEANYNQAKVKTYYKLANVFAKLHLYPLAMKCFFKAMAVKNDGSSLLPAASDSSGTDTTGRQLRLNSGLLAINTQDDSVFVNNPVQLKDKKEKKSKSITYNRIVSTFDDGKKAAAYALLFHVKQPKPGKPTVFVRANTGHTFITLIKYNTDSTSVSVSFGFYPKKDNIFSATPWEPETSGTFKNDEAHQWDEVMGKFITERRFKRILKLTRNYDGLEYHLSKNNCTDFALQAASYAGFGVTNSKGSWPLGHGNNPGTTGQSIIAGAVYDNDQADLFIDFDENLK</sequence>
<evidence type="ECO:0000313" key="1">
    <source>
        <dbReference type="EMBL" id="QEM14184.1"/>
    </source>
</evidence>
<dbReference type="RefSeq" id="WP_112573040.1">
    <property type="nucleotide sequence ID" value="NZ_CP043450.1"/>
</dbReference>
<dbReference type="AlphaFoldDB" id="A0A5C1I8J7"/>
<protein>
    <submittedName>
        <fullName evidence="1">Uncharacterized protein</fullName>
    </submittedName>
</protein>
<proteinExistence type="predicted"/>
<dbReference type="OrthoDB" id="629215at2"/>
<reference evidence="1" key="1">
    <citation type="submission" date="2019-08" db="EMBL/GenBank/DDBJ databases">
        <title>Comparative genome analysis confer to the adaptation heavy metal polluted environment.</title>
        <authorList>
            <person name="Li Y."/>
        </authorList>
    </citation>
    <scope>NUCLEOTIDE SEQUENCE [LARGE SCALE GENOMIC DNA]</scope>
    <source>
        <strain evidence="1">P1</strain>
    </source>
</reference>
<evidence type="ECO:0000313" key="2">
    <source>
        <dbReference type="Proteomes" id="UP000251402"/>
    </source>
</evidence>
<organism evidence="1 2">
    <name type="scientific">Mucilaginibacter rubeus</name>
    <dbReference type="NCBI Taxonomy" id="2027860"/>
    <lineage>
        <taxon>Bacteria</taxon>
        <taxon>Pseudomonadati</taxon>
        <taxon>Bacteroidota</taxon>
        <taxon>Sphingobacteriia</taxon>
        <taxon>Sphingobacteriales</taxon>
        <taxon>Sphingobacteriaceae</taxon>
        <taxon>Mucilaginibacter</taxon>
    </lineage>
</organism>
<dbReference type="KEGG" id="mrub:DEO27_030600"/>
<name>A0A5C1I8J7_9SPHI</name>
<gene>
    <name evidence="1" type="ORF">DEO27_030600</name>
</gene>
<accession>A0A5C1I8J7</accession>
<dbReference type="Proteomes" id="UP000251402">
    <property type="component" value="Chromosome"/>
</dbReference>
<keyword evidence="2" id="KW-1185">Reference proteome</keyword>
<dbReference type="EMBL" id="CP043450">
    <property type="protein sequence ID" value="QEM14184.1"/>
    <property type="molecule type" value="Genomic_DNA"/>
</dbReference>